<accession>A0A4V1IZW3</accession>
<dbReference type="Gene3D" id="2.130.10.10">
    <property type="entry name" value="YVTN repeat-like/Quinoprotein amine dehydrogenase"/>
    <property type="match status" value="1"/>
</dbReference>
<dbReference type="AlphaFoldDB" id="A0A4V1IZW3"/>
<evidence type="ECO:0000256" key="3">
    <source>
        <dbReference type="ARBA" id="ARBA00025740"/>
    </source>
</evidence>
<dbReference type="Proteomes" id="UP000281549">
    <property type="component" value="Unassembled WGS sequence"/>
</dbReference>
<comment type="similarity">
    <text evidence="3">Belongs to the WD repeat PROPPIN family.</text>
</comment>
<gene>
    <name evidence="4" type="ORF">ROZALSC1DRAFT_22270</name>
</gene>
<organism evidence="4 5">
    <name type="scientific">Rozella allomycis (strain CSF55)</name>
    <dbReference type="NCBI Taxonomy" id="988480"/>
    <lineage>
        <taxon>Eukaryota</taxon>
        <taxon>Fungi</taxon>
        <taxon>Fungi incertae sedis</taxon>
        <taxon>Cryptomycota</taxon>
        <taxon>Cryptomycota incertae sedis</taxon>
        <taxon>Rozella</taxon>
    </lineage>
</organism>
<evidence type="ECO:0008006" key="6">
    <source>
        <dbReference type="Google" id="ProtNLM"/>
    </source>
</evidence>
<name>A0A4V1IZW3_ROZAC</name>
<sequence>MSLTLWRIREVAHDHTIFQGLCAVSPTNDSAILAFPSSSPGIIQLIDLNNPKATPCLIKAHESRLAALAISSDGKKIATASEKSFQREYILNFDSNGERIVVSSDKETIHIFHLNPELKDFRQRPGSSDKRKS</sequence>
<evidence type="ECO:0000313" key="5">
    <source>
        <dbReference type="Proteomes" id="UP000281549"/>
    </source>
</evidence>
<reference evidence="5" key="1">
    <citation type="journal article" date="2018" name="Nat. Microbiol.">
        <title>Leveraging single-cell genomics to expand the fungal tree of life.</title>
        <authorList>
            <person name="Ahrendt S.R."/>
            <person name="Quandt C.A."/>
            <person name="Ciobanu D."/>
            <person name="Clum A."/>
            <person name="Salamov A."/>
            <person name="Andreopoulos B."/>
            <person name="Cheng J.F."/>
            <person name="Woyke T."/>
            <person name="Pelin A."/>
            <person name="Henrissat B."/>
            <person name="Reynolds N.K."/>
            <person name="Benny G.L."/>
            <person name="Smith M.E."/>
            <person name="James T.Y."/>
            <person name="Grigoriev I.V."/>
        </authorList>
    </citation>
    <scope>NUCLEOTIDE SEQUENCE [LARGE SCALE GENOMIC DNA]</scope>
    <source>
        <strain evidence="5">CSF55</strain>
    </source>
</reference>
<evidence type="ECO:0000313" key="4">
    <source>
        <dbReference type="EMBL" id="RKP19459.1"/>
    </source>
</evidence>
<dbReference type="InterPro" id="IPR015943">
    <property type="entry name" value="WD40/YVTN_repeat-like_dom_sf"/>
</dbReference>
<keyword evidence="1" id="KW-0853">WD repeat</keyword>
<dbReference type="SUPFAM" id="SSF50978">
    <property type="entry name" value="WD40 repeat-like"/>
    <property type="match status" value="1"/>
</dbReference>
<keyword evidence="2" id="KW-0677">Repeat</keyword>
<dbReference type="EMBL" id="ML005219">
    <property type="protein sequence ID" value="RKP19459.1"/>
    <property type="molecule type" value="Genomic_DNA"/>
</dbReference>
<evidence type="ECO:0000256" key="2">
    <source>
        <dbReference type="ARBA" id="ARBA00022737"/>
    </source>
</evidence>
<dbReference type="Pfam" id="PF21032">
    <property type="entry name" value="PROPPIN"/>
    <property type="match status" value="1"/>
</dbReference>
<dbReference type="PANTHER" id="PTHR11227">
    <property type="entry name" value="WD-REPEAT PROTEIN INTERACTING WITH PHOSPHOINOSIDES WIPI -RELATED"/>
    <property type="match status" value="1"/>
</dbReference>
<proteinExistence type="inferred from homology"/>
<dbReference type="InterPro" id="IPR036322">
    <property type="entry name" value="WD40_repeat_dom_sf"/>
</dbReference>
<protein>
    <recommendedName>
        <fullName evidence="6">WD40 repeat-like protein</fullName>
    </recommendedName>
</protein>
<dbReference type="InterPro" id="IPR048720">
    <property type="entry name" value="PROPPIN"/>
</dbReference>
<evidence type="ECO:0000256" key="1">
    <source>
        <dbReference type="ARBA" id="ARBA00022574"/>
    </source>
</evidence>